<dbReference type="GO" id="GO:0051726">
    <property type="term" value="P:regulation of cell cycle"/>
    <property type="evidence" value="ECO:0007669"/>
    <property type="project" value="TreeGrafter"/>
</dbReference>
<dbReference type="GO" id="GO:0005737">
    <property type="term" value="C:cytoplasm"/>
    <property type="evidence" value="ECO:0007669"/>
    <property type="project" value="TreeGrafter"/>
</dbReference>
<dbReference type="PANTHER" id="PTHR10044:SF139">
    <property type="entry name" value="DEATH-ASSOCIATED INHIBITOR OF APOPTOSIS 2"/>
    <property type="match status" value="1"/>
</dbReference>
<evidence type="ECO:0000313" key="3">
    <source>
        <dbReference type="Proteomes" id="UP000085678"/>
    </source>
</evidence>
<dbReference type="AlphaFoldDB" id="A0A1S3I051"/>
<feature type="compositionally biased region" description="Polar residues" evidence="2">
    <location>
        <begin position="199"/>
        <end position="220"/>
    </location>
</feature>
<dbReference type="InterPro" id="IPR001370">
    <property type="entry name" value="BIR_rpt"/>
</dbReference>
<dbReference type="SMART" id="SM00238">
    <property type="entry name" value="BIR"/>
    <property type="match status" value="3"/>
</dbReference>
<dbReference type="GO" id="GO:0043066">
    <property type="term" value="P:negative regulation of apoptotic process"/>
    <property type="evidence" value="ECO:0007669"/>
    <property type="project" value="TreeGrafter"/>
</dbReference>
<dbReference type="Pfam" id="PF00653">
    <property type="entry name" value="BIR"/>
    <property type="match status" value="3"/>
</dbReference>
<dbReference type="KEGG" id="lak:106159460"/>
<reference evidence="4" key="1">
    <citation type="submission" date="2025-08" db="UniProtKB">
        <authorList>
            <consortium name="RefSeq"/>
        </authorList>
    </citation>
    <scope>IDENTIFICATION</scope>
    <source>
        <tissue evidence="4">Gonads</tissue>
    </source>
</reference>
<dbReference type="GO" id="GO:0031398">
    <property type="term" value="P:positive regulation of protein ubiquitination"/>
    <property type="evidence" value="ECO:0007669"/>
    <property type="project" value="TreeGrafter"/>
</dbReference>
<dbReference type="FunFam" id="1.10.1170.10:FF:000003">
    <property type="entry name" value="E3 ubiquitin-protein ligase XIAP"/>
    <property type="match status" value="1"/>
</dbReference>
<dbReference type="PROSITE" id="PS50143">
    <property type="entry name" value="BIR_REPEAT_2"/>
    <property type="match status" value="3"/>
</dbReference>
<dbReference type="CDD" id="cd00022">
    <property type="entry name" value="BIR"/>
    <property type="match status" value="3"/>
</dbReference>
<dbReference type="Gene3D" id="1.10.1170.10">
    <property type="entry name" value="Inhibitor Of Apoptosis Protein (2mihbC-IAP-1), Chain A"/>
    <property type="match status" value="3"/>
</dbReference>
<feature type="region of interest" description="Disordered" evidence="2">
    <location>
        <begin position="197"/>
        <end position="220"/>
    </location>
</feature>
<evidence type="ECO:0000313" key="4">
    <source>
        <dbReference type="RefSeq" id="XP_013391201.1"/>
    </source>
</evidence>
<dbReference type="FunCoup" id="A0A1S3I051">
    <property type="interactions" value="437"/>
</dbReference>
<sequence length="511" mass="56859">MFNPAEICISVFPLHLQEYFLRKANGPPFRRGEEFRYEAVRLSTFRDMPNSVPVPATRLARAGFYYSGEGDEVICFSCGRCLREWTHGENPAVRHRNVSSDCPLMNGTDTENVPIFRTDDLVSNDNIGANVDPFPNLANARSTPLGHGDNIPSLLSSQQQLSRSLGISLREVTSPQITPLDRSTMTLAGVASGVRSIENKSAPTAPSNTSRLPTPVPSQMRNESDRLATFVNWPSGASVRPRDLARAGFFYVGTEDRVQCAFCEGVLRDWEPGYQPMQEHRIYLSTCPFVLGLEVGNIPLEEPSTALSIAVSEPHSQAVGDSTTGLENAITAATLGILTERPRHERYAIESTRVQSFANWPPSYTLRPEELARAGFFYAGFGDNVNCFFCNGWLRNWEPQDDPWAEHARWFPRCGFVRQCKGDKFIRMIKEGNSPHNLSQAQTQTQQGVSGSYHVEPREFKASLETPTVQAVLNMGFSPDTVRQVIEKRLRNVGDDFPSAASLLDAVFNMD</sequence>
<dbReference type="InParanoid" id="A0A1S3I051"/>
<dbReference type="PROSITE" id="PS01282">
    <property type="entry name" value="BIR_REPEAT_1"/>
    <property type="match status" value="2"/>
</dbReference>
<evidence type="ECO:0000256" key="2">
    <source>
        <dbReference type="SAM" id="MobiDB-lite"/>
    </source>
</evidence>
<accession>A0A1S3I051</accession>
<keyword evidence="1" id="KW-0053">Apoptosis</keyword>
<evidence type="ECO:0000256" key="1">
    <source>
        <dbReference type="ARBA" id="ARBA00022703"/>
    </source>
</evidence>
<gene>
    <name evidence="4" type="primary">LOC106159460</name>
</gene>
<dbReference type="Proteomes" id="UP000085678">
    <property type="component" value="Unplaced"/>
</dbReference>
<dbReference type="CDD" id="cd14321">
    <property type="entry name" value="UBA_IAPs"/>
    <property type="match status" value="1"/>
</dbReference>
<organism evidence="3 4">
    <name type="scientific">Lingula anatina</name>
    <name type="common">Brachiopod</name>
    <name type="synonym">Lingula unguis</name>
    <dbReference type="NCBI Taxonomy" id="7574"/>
    <lineage>
        <taxon>Eukaryota</taxon>
        <taxon>Metazoa</taxon>
        <taxon>Spiralia</taxon>
        <taxon>Lophotrochozoa</taxon>
        <taxon>Brachiopoda</taxon>
        <taxon>Linguliformea</taxon>
        <taxon>Lingulata</taxon>
        <taxon>Lingulida</taxon>
        <taxon>Linguloidea</taxon>
        <taxon>Lingulidae</taxon>
        <taxon>Lingula</taxon>
    </lineage>
</organism>
<dbReference type="RefSeq" id="XP_013391201.1">
    <property type="nucleotide sequence ID" value="XM_013535747.1"/>
</dbReference>
<dbReference type="GO" id="GO:0005634">
    <property type="term" value="C:nucleus"/>
    <property type="evidence" value="ECO:0007669"/>
    <property type="project" value="TreeGrafter"/>
</dbReference>
<dbReference type="Gene3D" id="1.10.8.10">
    <property type="entry name" value="DNA helicase RuvA subunit, C-terminal domain"/>
    <property type="match status" value="1"/>
</dbReference>
<protein>
    <submittedName>
        <fullName evidence="4">E3 ubiquitin-protein ligase XIAP-like</fullName>
    </submittedName>
</protein>
<proteinExistence type="predicted"/>
<dbReference type="InterPro" id="IPR050784">
    <property type="entry name" value="IAP"/>
</dbReference>
<dbReference type="GO" id="GO:0043027">
    <property type="term" value="F:cysteine-type endopeptidase inhibitor activity involved in apoptotic process"/>
    <property type="evidence" value="ECO:0007669"/>
    <property type="project" value="TreeGrafter"/>
</dbReference>
<name>A0A1S3I051_LINAN</name>
<dbReference type="STRING" id="7574.A0A1S3I051"/>
<keyword evidence="3" id="KW-1185">Reference proteome</keyword>
<dbReference type="OrthoDB" id="4034597at2759"/>
<dbReference type="GeneID" id="106159460"/>
<dbReference type="GO" id="GO:0006915">
    <property type="term" value="P:apoptotic process"/>
    <property type="evidence" value="ECO:0007669"/>
    <property type="project" value="UniProtKB-KW"/>
</dbReference>
<dbReference type="PANTHER" id="PTHR10044">
    <property type="entry name" value="INHIBITOR OF APOPTOSIS"/>
    <property type="match status" value="1"/>
</dbReference>
<dbReference type="SUPFAM" id="SSF57924">
    <property type="entry name" value="Inhibitor of apoptosis (IAP) repeat"/>
    <property type="match status" value="3"/>
</dbReference>
<dbReference type="GO" id="GO:0061630">
    <property type="term" value="F:ubiquitin protein ligase activity"/>
    <property type="evidence" value="ECO:0007669"/>
    <property type="project" value="TreeGrafter"/>
</dbReference>